<protein>
    <submittedName>
        <fullName evidence="2">Uncharacterized protein</fullName>
    </submittedName>
</protein>
<evidence type="ECO:0000313" key="3">
    <source>
        <dbReference type="Proteomes" id="UP001215280"/>
    </source>
</evidence>
<sequence length="141" mass="15314">MAPDSAVHYNGGRQKRLSRSLEWTSGDVCGPSKTHPSAAKHVISTGWIVKMSQIAPDKRVPYNGNTAWVCKDILCTKVLPPGSSTSQDRSGNSKVEKTAVYGNGRQQRRYKIGKIILIAVGGAFRHARKEGRLEALARLAG</sequence>
<accession>A0AAD7NXP3</accession>
<dbReference type="Proteomes" id="UP001215280">
    <property type="component" value="Unassembled WGS sequence"/>
</dbReference>
<evidence type="ECO:0000256" key="1">
    <source>
        <dbReference type="SAM" id="MobiDB-lite"/>
    </source>
</evidence>
<proteinExistence type="predicted"/>
<keyword evidence="3" id="KW-1185">Reference proteome</keyword>
<gene>
    <name evidence="2" type="ORF">DFH07DRAFT_765764</name>
</gene>
<organism evidence="2 3">
    <name type="scientific">Mycena maculata</name>
    <dbReference type="NCBI Taxonomy" id="230809"/>
    <lineage>
        <taxon>Eukaryota</taxon>
        <taxon>Fungi</taxon>
        <taxon>Dikarya</taxon>
        <taxon>Basidiomycota</taxon>
        <taxon>Agaricomycotina</taxon>
        <taxon>Agaricomycetes</taxon>
        <taxon>Agaricomycetidae</taxon>
        <taxon>Agaricales</taxon>
        <taxon>Marasmiineae</taxon>
        <taxon>Mycenaceae</taxon>
        <taxon>Mycena</taxon>
    </lineage>
</organism>
<comment type="caution">
    <text evidence="2">The sequence shown here is derived from an EMBL/GenBank/DDBJ whole genome shotgun (WGS) entry which is preliminary data.</text>
</comment>
<name>A0AAD7NXP3_9AGAR</name>
<feature type="region of interest" description="Disordered" evidence="1">
    <location>
        <begin position="81"/>
        <end position="102"/>
    </location>
</feature>
<dbReference type="EMBL" id="JARJLG010000007">
    <property type="protein sequence ID" value="KAJ7779484.1"/>
    <property type="molecule type" value="Genomic_DNA"/>
</dbReference>
<evidence type="ECO:0000313" key="2">
    <source>
        <dbReference type="EMBL" id="KAJ7779484.1"/>
    </source>
</evidence>
<dbReference type="AlphaFoldDB" id="A0AAD7NXP3"/>
<reference evidence="2" key="1">
    <citation type="submission" date="2023-03" db="EMBL/GenBank/DDBJ databases">
        <title>Massive genome expansion in bonnet fungi (Mycena s.s.) driven by repeated elements and novel gene families across ecological guilds.</title>
        <authorList>
            <consortium name="Lawrence Berkeley National Laboratory"/>
            <person name="Harder C.B."/>
            <person name="Miyauchi S."/>
            <person name="Viragh M."/>
            <person name="Kuo A."/>
            <person name="Thoen E."/>
            <person name="Andreopoulos B."/>
            <person name="Lu D."/>
            <person name="Skrede I."/>
            <person name="Drula E."/>
            <person name="Henrissat B."/>
            <person name="Morin E."/>
            <person name="Kohler A."/>
            <person name="Barry K."/>
            <person name="LaButti K."/>
            <person name="Morin E."/>
            <person name="Salamov A."/>
            <person name="Lipzen A."/>
            <person name="Mereny Z."/>
            <person name="Hegedus B."/>
            <person name="Baldrian P."/>
            <person name="Stursova M."/>
            <person name="Weitz H."/>
            <person name="Taylor A."/>
            <person name="Grigoriev I.V."/>
            <person name="Nagy L.G."/>
            <person name="Martin F."/>
            <person name="Kauserud H."/>
        </authorList>
    </citation>
    <scope>NUCLEOTIDE SEQUENCE</scope>
    <source>
        <strain evidence="2">CBHHK188m</strain>
    </source>
</reference>
<feature type="compositionally biased region" description="Polar residues" evidence="1">
    <location>
        <begin position="82"/>
        <end position="93"/>
    </location>
</feature>